<comment type="caution">
    <text evidence="18">The sequence shown here is derived from an EMBL/GenBank/DDBJ whole genome shotgun (WGS) entry which is preliminary data.</text>
</comment>
<dbReference type="InterPro" id="IPR027417">
    <property type="entry name" value="P-loop_NTPase"/>
</dbReference>
<evidence type="ECO:0000256" key="15">
    <source>
        <dbReference type="ARBA" id="ARBA00065962"/>
    </source>
</evidence>
<comment type="subunit">
    <text evidence="7">The complex is composed of two ATP-binding proteins (WtpC), two transmembrane proteins (WtpB) and a solute-binding protein (WtpA).</text>
</comment>
<dbReference type="InterPro" id="IPR003593">
    <property type="entry name" value="AAA+_ATPase"/>
</dbReference>
<evidence type="ECO:0000256" key="2">
    <source>
        <dbReference type="ARBA" id="ARBA00022448"/>
    </source>
</evidence>
<protein>
    <recommendedName>
        <fullName evidence="9">Molybdate/tungstate import ATP-binding protein WtpC</fullName>
        <ecNumber evidence="8">7.3.2.6</ecNumber>
        <ecNumber evidence="16">7.5.2.13</ecNumber>
    </recommendedName>
</protein>
<dbReference type="InterPro" id="IPR008995">
    <property type="entry name" value="Mo/tungstate-bd_C_term_dom"/>
</dbReference>
<dbReference type="AlphaFoldDB" id="A0A6B0VS24"/>
<accession>A0A6B0VS24</accession>
<dbReference type="PROSITE" id="PS50893">
    <property type="entry name" value="ABC_TRANSPORTER_2"/>
    <property type="match status" value="1"/>
</dbReference>
<dbReference type="PANTHER" id="PTHR42781:SF4">
    <property type="entry name" value="SPERMIDINE_PUTRESCINE IMPORT ATP-BINDING PROTEIN POTA"/>
    <property type="match status" value="1"/>
</dbReference>
<comment type="similarity">
    <text evidence="6">Belongs to the ABC transporter superfamily. Sulfate/tungstate importer (TC 3.A.1.6) family.</text>
</comment>
<evidence type="ECO:0000256" key="3">
    <source>
        <dbReference type="ARBA" id="ARBA00022505"/>
    </source>
</evidence>
<comment type="subcellular location">
    <subcellularLocation>
        <location evidence="1">Cell membrane</location>
        <topology evidence="1">Peripheral membrane protein</topology>
    </subcellularLocation>
</comment>
<gene>
    <name evidence="18" type="ORF">GS429_18070</name>
</gene>
<keyword evidence="2" id="KW-0813">Transport</keyword>
<evidence type="ECO:0000313" key="19">
    <source>
        <dbReference type="Proteomes" id="UP000434101"/>
    </source>
</evidence>
<dbReference type="InterPro" id="IPR013611">
    <property type="entry name" value="Transp-assoc_OB_typ2"/>
</dbReference>
<dbReference type="InterPro" id="IPR003439">
    <property type="entry name" value="ABC_transporter-like_ATP-bd"/>
</dbReference>
<evidence type="ECO:0000256" key="7">
    <source>
        <dbReference type="ARBA" id="ARBA00038781"/>
    </source>
</evidence>
<comment type="catalytic activity">
    <reaction evidence="10">
        <text>tungstate(in) + ATP + H2O = tungstate(out) + ADP + phosphate + H(+)</text>
        <dbReference type="Rhea" id="RHEA:35027"/>
        <dbReference type="ChEBI" id="CHEBI:15377"/>
        <dbReference type="ChEBI" id="CHEBI:15378"/>
        <dbReference type="ChEBI" id="CHEBI:30616"/>
        <dbReference type="ChEBI" id="CHEBI:43474"/>
        <dbReference type="ChEBI" id="CHEBI:46502"/>
        <dbReference type="ChEBI" id="CHEBI:456216"/>
        <dbReference type="EC" id="7.3.2.6"/>
    </reaction>
</comment>
<comment type="catalytic activity">
    <reaction evidence="11">
        <text>D-xylose(out) + ATP + H2O = D-xylose(in) + ADP + phosphate + H(+)</text>
        <dbReference type="Rhea" id="RHEA:29899"/>
        <dbReference type="ChEBI" id="CHEBI:15377"/>
        <dbReference type="ChEBI" id="CHEBI:15378"/>
        <dbReference type="ChEBI" id="CHEBI:30616"/>
        <dbReference type="ChEBI" id="CHEBI:43474"/>
        <dbReference type="ChEBI" id="CHEBI:53455"/>
        <dbReference type="ChEBI" id="CHEBI:456216"/>
        <dbReference type="EC" id="7.5.2.13"/>
    </reaction>
    <physiologicalReaction direction="left-to-right" evidence="11">
        <dbReference type="Rhea" id="RHEA:29900"/>
    </physiologicalReaction>
</comment>
<dbReference type="PROSITE" id="PS00211">
    <property type="entry name" value="ABC_TRANSPORTER_1"/>
    <property type="match status" value="1"/>
</dbReference>
<dbReference type="Gene3D" id="2.40.50.100">
    <property type="match status" value="1"/>
</dbReference>
<feature type="domain" description="ABC transporter" evidence="17">
    <location>
        <begin position="4"/>
        <end position="234"/>
    </location>
</feature>
<dbReference type="Pfam" id="PF00005">
    <property type="entry name" value="ABC_tran"/>
    <property type="match status" value="1"/>
</dbReference>
<dbReference type="GO" id="GO:0043190">
    <property type="term" value="C:ATP-binding cassette (ABC) transporter complex"/>
    <property type="evidence" value="ECO:0007669"/>
    <property type="project" value="InterPro"/>
</dbReference>
<proteinExistence type="inferred from homology"/>
<dbReference type="SUPFAM" id="SSF52540">
    <property type="entry name" value="P-loop containing nucleoside triphosphate hydrolases"/>
    <property type="match status" value="1"/>
</dbReference>
<evidence type="ECO:0000256" key="6">
    <source>
        <dbReference type="ARBA" id="ARBA00038307"/>
    </source>
</evidence>
<keyword evidence="4" id="KW-0547">Nucleotide-binding</keyword>
<organism evidence="18 19">
    <name type="scientific">Natronorubrum halalkaliphilum</name>
    <dbReference type="NCBI Taxonomy" id="2691917"/>
    <lineage>
        <taxon>Archaea</taxon>
        <taxon>Methanobacteriati</taxon>
        <taxon>Methanobacteriota</taxon>
        <taxon>Stenosarchaea group</taxon>
        <taxon>Halobacteria</taxon>
        <taxon>Halobacteriales</taxon>
        <taxon>Natrialbaceae</taxon>
        <taxon>Natronorubrum</taxon>
    </lineage>
</organism>
<evidence type="ECO:0000259" key="17">
    <source>
        <dbReference type="PROSITE" id="PS50893"/>
    </source>
</evidence>
<evidence type="ECO:0000256" key="10">
    <source>
        <dbReference type="ARBA" id="ARBA00047936"/>
    </source>
</evidence>
<dbReference type="Proteomes" id="UP000434101">
    <property type="component" value="Unassembled WGS sequence"/>
</dbReference>
<dbReference type="EC" id="7.5.2.13" evidence="16"/>
<evidence type="ECO:0000256" key="16">
    <source>
        <dbReference type="ARBA" id="ARBA00066315"/>
    </source>
</evidence>
<evidence type="ECO:0000256" key="4">
    <source>
        <dbReference type="ARBA" id="ARBA00022741"/>
    </source>
</evidence>
<dbReference type="GO" id="GO:1901238">
    <property type="term" value="F:ABC-type tungstate transporter activity"/>
    <property type="evidence" value="ECO:0007669"/>
    <property type="project" value="UniProtKB-EC"/>
</dbReference>
<dbReference type="GO" id="GO:0016887">
    <property type="term" value="F:ATP hydrolysis activity"/>
    <property type="evidence" value="ECO:0007669"/>
    <property type="project" value="InterPro"/>
</dbReference>
<dbReference type="SUPFAM" id="SSF50331">
    <property type="entry name" value="MOP-like"/>
    <property type="match status" value="1"/>
</dbReference>
<dbReference type="Gene3D" id="3.40.50.300">
    <property type="entry name" value="P-loop containing nucleotide triphosphate hydrolases"/>
    <property type="match status" value="1"/>
</dbReference>
<evidence type="ECO:0000256" key="11">
    <source>
        <dbReference type="ARBA" id="ARBA00050355"/>
    </source>
</evidence>
<evidence type="ECO:0000256" key="9">
    <source>
        <dbReference type="ARBA" id="ARBA00041133"/>
    </source>
</evidence>
<evidence type="ECO:0000256" key="12">
    <source>
        <dbReference type="ARBA" id="ARBA00051890"/>
    </source>
</evidence>
<comment type="function">
    <text evidence="13">Part of the ABC transporter complex XacGHIJK involved in the uptake of xylose and arabinose. Responsible for energy coupling to the transport system.</text>
</comment>
<dbReference type="PANTHER" id="PTHR42781">
    <property type="entry name" value="SPERMIDINE/PUTRESCINE IMPORT ATP-BINDING PROTEIN POTA"/>
    <property type="match status" value="1"/>
</dbReference>
<name>A0A6B0VS24_9EURY</name>
<dbReference type="EMBL" id="WUYX01000068">
    <property type="protein sequence ID" value="MXV63933.1"/>
    <property type="molecule type" value="Genomic_DNA"/>
</dbReference>
<dbReference type="FunFam" id="3.40.50.300:FF:000042">
    <property type="entry name" value="Maltose/maltodextrin ABC transporter, ATP-binding protein"/>
    <property type="match status" value="1"/>
</dbReference>
<dbReference type="EC" id="7.3.2.6" evidence="8"/>
<dbReference type="Pfam" id="PF08402">
    <property type="entry name" value="TOBE_2"/>
    <property type="match status" value="1"/>
</dbReference>
<evidence type="ECO:0000256" key="14">
    <source>
        <dbReference type="ARBA" id="ARBA00061029"/>
    </source>
</evidence>
<evidence type="ECO:0000256" key="8">
    <source>
        <dbReference type="ARBA" id="ARBA00039025"/>
    </source>
</evidence>
<comment type="similarity">
    <text evidence="14">Belongs to the ABC transporter superfamily. Carbohydrate uptake transporter-1 (CUT1) (TC 3.A.1.1) family.</text>
</comment>
<comment type="subunit">
    <text evidence="15">The complex is composed of two ATP-binding proteins (XacJ and XacK), two transmembrane proteins (XacH and XacI) and a solute-binding protein (XacG).</text>
</comment>
<evidence type="ECO:0000256" key="5">
    <source>
        <dbReference type="ARBA" id="ARBA00022840"/>
    </source>
</evidence>
<evidence type="ECO:0000256" key="1">
    <source>
        <dbReference type="ARBA" id="ARBA00004202"/>
    </source>
</evidence>
<dbReference type="SMART" id="SM00382">
    <property type="entry name" value="AAA"/>
    <property type="match status" value="1"/>
</dbReference>
<dbReference type="InterPro" id="IPR050093">
    <property type="entry name" value="ABC_SmlMolc_Importer"/>
</dbReference>
<sequence length="376" mass="41342">MHTIEVENVTKEFGSLVAVEDANFQIKDGEFVSILGPSGSGKSTILRMVAGFETPTTGSIAIEGNEVVGVPPFERNSNMVFQNLALFPHLTVAENIEYGLKQANVDKETRQKRVSEMLETVRLEGYGDRQPDELSGGEQQRVALARAIVNEPAVVLFDEPLASLDRKLRQHMQFELQRIQAETGITFLYVTHDQDIALSISDRMIVLNEGAIQQIGTVEELYNAPMSQFVADFLGDLNAIPSTITDLSEEYVTLDTSEGTIDIELDAGGRNENLIHSDGLAEGEPVNLCLRPHEISLQTEPPGDGQPSVTGTVKSRMFRGNEIAYIIETRWDEFLVIEDAGNEQLTNGTPVHLTWSRAGTYLFTPANGTKPNPKPA</sequence>
<comment type="catalytic activity">
    <reaction evidence="12">
        <text>L-arabinose(out) + ATP + H2O = L-arabinose(in) + ADP + phosphate + H(+)</text>
        <dbReference type="Rhea" id="RHEA:30007"/>
        <dbReference type="ChEBI" id="CHEBI:15377"/>
        <dbReference type="ChEBI" id="CHEBI:15378"/>
        <dbReference type="ChEBI" id="CHEBI:17535"/>
        <dbReference type="ChEBI" id="CHEBI:30616"/>
        <dbReference type="ChEBI" id="CHEBI:43474"/>
        <dbReference type="ChEBI" id="CHEBI:456216"/>
        <dbReference type="EC" id="7.5.2.13"/>
    </reaction>
    <physiologicalReaction direction="left-to-right" evidence="12">
        <dbReference type="Rhea" id="RHEA:30008"/>
    </physiologicalReaction>
</comment>
<dbReference type="RefSeq" id="WP_160066782.1">
    <property type="nucleotide sequence ID" value="NZ_WUYX01000068.1"/>
</dbReference>
<dbReference type="OrthoDB" id="18368at2157"/>
<evidence type="ECO:0000313" key="18">
    <source>
        <dbReference type="EMBL" id="MXV63933.1"/>
    </source>
</evidence>
<evidence type="ECO:0000256" key="13">
    <source>
        <dbReference type="ARBA" id="ARBA00053454"/>
    </source>
</evidence>
<keyword evidence="19" id="KW-1185">Reference proteome</keyword>
<keyword evidence="5 18" id="KW-0067">ATP-binding</keyword>
<reference evidence="18 19" key="1">
    <citation type="submission" date="2020-01" db="EMBL/GenBank/DDBJ databases">
        <title>Natronorubrum sp. JWXQ-INN 674 isolated from Inner Mongolia Autonomous Region of China.</title>
        <authorList>
            <person name="Xue Q."/>
        </authorList>
    </citation>
    <scope>NUCLEOTIDE SEQUENCE [LARGE SCALE GENOMIC DNA]</scope>
    <source>
        <strain evidence="18 19">JWXQ-INN-674</strain>
    </source>
</reference>
<dbReference type="InterPro" id="IPR017871">
    <property type="entry name" value="ABC_transporter-like_CS"/>
</dbReference>
<keyword evidence="3" id="KW-0500">Molybdenum</keyword>
<dbReference type="GO" id="GO:0005524">
    <property type="term" value="F:ATP binding"/>
    <property type="evidence" value="ECO:0007669"/>
    <property type="project" value="UniProtKB-KW"/>
</dbReference>